<comment type="caution">
    <text evidence="1">The sequence shown here is derived from an EMBL/GenBank/DDBJ whole genome shotgun (WGS) entry which is preliminary data.</text>
</comment>
<dbReference type="Proteomes" id="UP001216801">
    <property type="component" value="Unassembled WGS sequence"/>
</dbReference>
<dbReference type="AlphaFoldDB" id="A0AAJ1NFZ2"/>
<dbReference type="RefSeq" id="WP_277617078.1">
    <property type="nucleotide sequence ID" value="NZ_JARPRP010000029.1"/>
</dbReference>
<proteinExistence type="predicted"/>
<protein>
    <submittedName>
        <fullName evidence="1">Uncharacterized protein</fullName>
    </submittedName>
</protein>
<evidence type="ECO:0000313" key="2">
    <source>
        <dbReference type="Proteomes" id="UP001216801"/>
    </source>
</evidence>
<organism evidence="1 2">
    <name type="scientific">Bacillus paranthracis</name>
    <dbReference type="NCBI Taxonomy" id="2026186"/>
    <lineage>
        <taxon>Bacteria</taxon>
        <taxon>Bacillati</taxon>
        <taxon>Bacillota</taxon>
        <taxon>Bacilli</taxon>
        <taxon>Bacillales</taxon>
        <taxon>Bacillaceae</taxon>
        <taxon>Bacillus</taxon>
        <taxon>Bacillus cereus group</taxon>
    </lineage>
</organism>
<dbReference type="EMBL" id="JARPRR010000027">
    <property type="protein sequence ID" value="MDG0955712.1"/>
    <property type="molecule type" value="Genomic_DNA"/>
</dbReference>
<evidence type="ECO:0000313" key="1">
    <source>
        <dbReference type="EMBL" id="MDG0955712.1"/>
    </source>
</evidence>
<sequence>MKKKREPVGPNEHDFVDVSTKYISATSPFASQSIDILAATIPITAPQLAQLINIFNRINIGTTAFFIEPTSVNGVFLRNALQQLDTFLTGFYPDFYPEVAYSQYLSRIPRVLIDELFAVPIQSDARIFGKLGTTLQQLYAALGAFVI</sequence>
<name>A0AAJ1NFZ2_9BACI</name>
<reference evidence="1" key="1">
    <citation type="submission" date="2023-03" db="EMBL/GenBank/DDBJ databases">
        <title>Genetic diversity of Bacillus cereus sensu lato isolates from Slovenia.</title>
        <authorList>
            <person name="Abdelli M."/>
        </authorList>
    </citation>
    <scope>NUCLEOTIDE SEQUENCE</scope>
    <source>
        <strain evidence="1">SIBC39</strain>
    </source>
</reference>
<gene>
    <name evidence="1" type="ORF">P6U19_24410</name>
</gene>
<accession>A0AAJ1NFZ2</accession>